<evidence type="ECO:0000259" key="9">
    <source>
        <dbReference type="PROSITE" id="PS50850"/>
    </source>
</evidence>
<comment type="caution">
    <text evidence="10">The sequence shown here is derived from an EMBL/GenBank/DDBJ whole genome shotgun (WGS) entry which is preliminary data.</text>
</comment>
<dbReference type="PROSITE" id="PS50850">
    <property type="entry name" value="MFS"/>
    <property type="match status" value="1"/>
</dbReference>
<evidence type="ECO:0000256" key="1">
    <source>
        <dbReference type="ARBA" id="ARBA00004651"/>
    </source>
</evidence>
<evidence type="ECO:0000256" key="6">
    <source>
        <dbReference type="ARBA" id="ARBA00022989"/>
    </source>
</evidence>
<dbReference type="GO" id="GO:0005886">
    <property type="term" value="C:plasma membrane"/>
    <property type="evidence" value="ECO:0007669"/>
    <property type="project" value="UniProtKB-SubCell"/>
</dbReference>
<evidence type="ECO:0000256" key="3">
    <source>
        <dbReference type="ARBA" id="ARBA00022475"/>
    </source>
</evidence>
<protein>
    <recommendedName>
        <fullName evidence="9">Major facilitator superfamily (MFS) profile domain-containing protein</fullName>
    </recommendedName>
</protein>
<dbReference type="InterPro" id="IPR005829">
    <property type="entry name" value="Sugar_transporter_CS"/>
</dbReference>
<dbReference type="PRINTS" id="PR00171">
    <property type="entry name" value="SUGRTRNSPORT"/>
</dbReference>
<evidence type="ECO:0000256" key="7">
    <source>
        <dbReference type="ARBA" id="ARBA00023136"/>
    </source>
</evidence>
<keyword evidence="5 8" id="KW-0812">Transmembrane</keyword>
<feature type="transmembrane region" description="Helical" evidence="8">
    <location>
        <begin position="61"/>
        <end position="83"/>
    </location>
</feature>
<gene>
    <name evidence="10" type="ORF">Pcinc_003655</name>
</gene>
<feature type="domain" description="Major facilitator superfamily (MFS) profile" evidence="9">
    <location>
        <begin position="1"/>
        <end position="289"/>
    </location>
</feature>
<evidence type="ECO:0000256" key="4">
    <source>
        <dbReference type="ARBA" id="ARBA00022597"/>
    </source>
</evidence>
<keyword evidence="3" id="KW-1003">Cell membrane</keyword>
<dbReference type="FunFam" id="1.20.1250.20:FF:000218">
    <property type="entry name" value="facilitated trehalose transporter Tret1"/>
    <property type="match status" value="1"/>
</dbReference>
<keyword evidence="2" id="KW-0813">Transport</keyword>
<reference evidence="10" key="1">
    <citation type="submission" date="2023-10" db="EMBL/GenBank/DDBJ databases">
        <title>Genome assemblies of two species of porcelain crab, Petrolisthes cinctipes and Petrolisthes manimaculis (Anomura: Porcellanidae).</title>
        <authorList>
            <person name="Angst P."/>
        </authorList>
    </citation>
    <scope>NUCLEOTIDE SEQUENCE</scope>
    <source>
        <strain evidence="10">PB745_01</strain>
        <tissue evidence="10">Gill</tissue>
    </source>
</reference>
<dbReference type="Gene3D" id="1.20.1250.20">
    <property type="entry name" value="MFS general substrate transporter like domains"/>
    <property type="match status" value="1"/>
</dbReference>
<evidence type="ECO:0000256" key="5">
    <source>
        <dbReference type="ARBA" id="ARBA00022692"/>
    </source>
</evidence>
<feature type="transmembrane region" description="Helical" evidence="8">
    <location>
        <begin position="141"/>
        <end position="165"/>
    </location>
</feature>
<feature type="transmembrane region" description="Helical" evidence="8">
    <location>
        <begin position="185"/>
        <end position="203"/>
    </location>
</feature>
<feature type="transmembrane region" description="Helical" evidence="8">
    <location>
        <begin position="243"/>
        <end position="270"/>
    </location>
</feature>
<dbReference type="GO" id="GO:0022857">
    <property type="term" value="F:transmembrane transporter activity"/>
    <property type="evidence" value="ECO:0007669"/>
    <property type="project" value="InterPro"/>
</dbReference>
<dbReference type="InterPro" id="IPR005828">
    <property type="entry name" value="MFS_sugar_transport-like"/>
</dbReference>
<dbReference type="InterPro" id="IPR003663">
    <property type="entry name" value="Sugar/inositol_transpt"/>
</dbReference>
<evidence type="ECO:0000256" key="2">
    <source>
        <dbReference type="ARBA" id="ARBA00022448"/>
    </source>
</evidence>
<dbReference type="InterPro" id="IPR036259">
    <property type="entry name" value="MFS_trans_sf"/>
</dbReference>
<dbReference type="InterPro" id="IPR050549">
    <property type="entry name" value="MFS_Trehalose_Transporter"/>
</dbReference>
<feature type="transmembrane region" description="Helical" evidence="8">
    <location>
        <begin position="210"/>
        <end position="231"/>
    </location>
</feature>
<organism evidence="10 11">
    <name type="scientific">Petrolisthes cinctipes</name>
    <name type="common">Flat porcelain crab</name>
    <dbReference type="NCBI Taxonomy" id="88211"/>
    <lineage>
        <taxon>Eukaryota</taxon>
        <taxon>Metazoa</taxon>
        <taxon>Ecdysozoa</taxon>
        <taxon>Arthropoda</taxon>
        <taxon>Crustacea</taxon>
        <taxon>Multicrustacea</taxon>
        <taxon>Malacostraca</taxon>
        <taxon>Eumalacostraca</taxon>
        <taxon>Eucarida</taxon>
        <taxon>Decapoda</taxon>
        <taxon>Pleocyemata</taxon>
        <taxon>Anomura</taxon>
        <taxon>Galatheoidea</taxon>
        <taxon>Porcellanidae</taxon>
        <taxon>Petrolisthes</taxon>
    </lineage>
</organism>
<proteinExistence type="predicted"/>
<keyword evidence="11" id="KW-1185">Reference proteome</keyword>
<name>A0AAE1GH91_PETCI</name>
<keyword evidence="7 8" id="KW-0472">Membrane</keyword>
<dbReference type="PANTHER" id="PTHR48021">
    <property type="match status" value="1"/>
</dbReference>
<dbReference type="AlphaFoldDB" id="A0AAE1GH91"/>
<keyword evidence="6 8" id="KW-1133">Transmembrane helix</keyword>
<accession>A0AAE1GH91</accession>
<dbReference type="SUPFAM" id="SSF103473">
    <property type="entry name" value="MFS general substrate transporter"/>
    <property type="match status" value="1"/>
</dbReference>
<evidence type="ECO:0000256" key="8">
    <source>
        <dbReference type="SAM" id="Phobius"/>
    </source>
</evidence>
<dbReference type="PANTHER" id="PTHR48021:SF1">
    <property type="entry name" value="GH07001P-RELATED"/>
    <property type="match status" value="1"/>
</dbReference>
<feature type="transmembrane region" description="Helical" evidence="8">
    <location>
        <begin position="6"/>
        <end position="24"/>
    </location>
</feature>
<keyword evidence="4" id="KW-0762">Sugar transport</keyword>
<dbReference type="Pfam" id="PF00083">
    <property type="entry name" value="Sugar_tr"/>
    <property type="match status" value="1"/>
</dbReference>
<dbReference type="Proteomes" id="UP001286313">
    <property type="component" value="Unassembled WGS sequence"/>
</dbReference>
<comment type="subcellular location">
    <subcellularLocation>
        <location evidence="1">Cell membrane</location>
        <topology evidence="1">Multi-pass membrane protein</topology>
    </subcellularLocation>
</comment>
<feature type="transmembrane region" description="Helical" evidence="8">
    <location>
        <begin position="36"/>
        <end position="55"/>
    </location>
</feature>
<sequence>MLLCGRILAGLYTGITCVNIPNYIGEISSPDIRGTLGTAFQLMVACGVLFSYVVGDFMTSWRGLAAVCAIPVLIYSVLIFLLVKESPNVLIAKGKLNEAMHVLQHFRGKHYDVEPELEVLRQNQEEMSKNKTTLKDLKKSYILKPLIIIVAIMFFQQTSGINAVVFNLNDIFSSAGTGMDEGVNTFTVGLVQVLATIVATFLCDRLGRKLLLILSSSTMCISLVALDVFFYEKDQDEQHAMDTLGWLPLVSLIAYMAAFSIGYGPIPWVLMGELNTLDLMGLAAFRNIN</sequence>
<dbReference type="EMBL" id="JAWQEG010000259">
    <property type="protein sequence ID" value="KAK3892422.1"/>
    <property type="molecule type" value="Genomic_DNA"/>
</dbReference>
<dbReference type="PROSITE" id="PS00217">
    <property type="entry name" value="SUGAR_TRANSPORT_2"/>
    <property type="match status" value="1"/>
</dbReference>
<evidence type="ECO:0000313" key="11">
    <source>
        <dbReference type="Proteomes" id="UP001286313"/>
    </source>
</evidence>
<evidence type="ECO:0000313" key="10">
    <source>
        <dbReference type="EMBL" id="KAK3892422.1"/>
    </source>
</evidence>
<dbReference type="InterPro" id="IPR020846">
    <property type="entry name" value="MFS_dom"/>
</dbReference>